<protein>
    <submittedName>
        <fullName evidence="2">PiggyBac transposable element-derived protein 4</fullName>
    </submittedName>
</protein>
<proteinExistence type="predicted"/>
<dbReference type="Pfam" id="PF13843">
    <property type="entry name" value="DDE_Tnp_1_7"/>
    <property type="match status" value="1"/>
</dbReference>
<dbReference type="EMBL" id="BLXT01002861">
    <property type="protein sequence ID" value="GFN98721.1"/>
    <property type="molecule type" value="Genomic_DNA"/>
</dbReference>
<dbReference type="AlphaFoldDB" id="A0AAV3ZVX4"/>
<evidence type="ECO:0000313" key="2">
    <source>
        <dbReference type="EMBL" id="GFN98721.1"/>
    </source>
</evidence>
<evidence type="ECO:0000313" key="3">
    <source>
        <dbReference type="Proteomes" id="UP000735302"/>
    </source>
</evidence>
<accession>A0AAV3ZVX4</accession>
<gene>
    <name evidence="2" type="ORF">PoB_002522700</name>
</gene>
<reference evidence="2 3" key="1">
    <citation type="journal article" date="2021" name="Elife">
        <title>Chloroplast acquisition without the gene transfer in kleptoplastic sea slugs, Plakobranchus ocellatus.</title>
        <authorList>
            <person name="Maeda T."/>
            <person name="Takahashi S."/>
            <person name="Yoshida T."/>
            <person name="Shimamura S."/>
            <person name="Takaki Y."/>
            <person name="Nagai Y."/>
            <person name="Toyoda A."/>
            <person name="Suzuki Y."/>
            <person name="Arimoto A."/>
            <person name="Ishii H."/>
            <person name="Satoh N."/>
            <person name="Nishiyama T."/>
            <person name="Hasebe M."/>
            <person name="Maruyama T."/>
            <person name="Minagawa J."/>
            <person name="Obokata J."/>
            <person name="Shigenobu S."/>
        </authorList>
    </citation>
    <scope>NUCLEOTIDE SEQUENCE [LARGE SCALE GENOMIC DNA]</scope>
</reference>
<keyword evidence="3" id="KW-1185">Reference proteome</keyword>
<evidence type="ECO:0000259" key="1">
    <source>
        <dbReference type="Pfam" id="PF13843"/>
    </source>
</evidence>
<dbReference type="Proteomes" id="UP000735302">
    <property type="component" value="Unassembled WGS sequence"/>
</dbReference>
<dbReference type="InterPro" id="IPR029526">
    <property type="entry name" value="PGBD"/>
</dbReference>
<feature type="domain" description="PiggyBac transposable element-derived protein" evidence="1">
    <location>
        <begin position="16"/>
        <end position="90"/>
    </location>
</feature>
<sequence length="96" mass="10771">MASSQTSQPQGNLFPICIDEMVVGHKGRWVYEQFNATKPDKYHIKSFGLVESKTGYVLNVLKHYGSDTAYSPSCDPDSGIAMKIFDTLTSAYRSWQ</sequence>
<comment type="caution">
    <text evidence="2">The sequence shown here is derived from an EMBL/GenBank/DDBJ whole genome shotgun (WGS) entry which is preliminary data.</text>
</comment>
<name>A0AAV3ZVX4_9GAST</name>
<organism evidence="2 3">
    <name type="scientific">Plakobranchus ocellatus</name>
    <dbReference type="NCBI Taxonomy" id="259542"/>
    <lineage>
        <taxon>Eukaryota</taxon>
        <taxon>Metazoa</taxon>
        <taxon>Spiralia</taxon>
        <taxon>Lophotrochozoa</taxon>
        <taxon>Mollusca</taxon>
        <taxon>Gastropoda</taxon>
        <taxon>Heterobranchia</taxon>
        <taxon>Euthyneura</taxon>
        <taxon>Panpulmonata</taxon>
        <taxon>Sacoglossa</taxon>
        <taxon>Placobranchoidea</taxon>
        <taxon>Plakobranchidae</taxon>
        <taxon>Plakobranchus</taxon>
    </lineage>
</organism>